<evidence type="ECO:0000256" key="1">
    <source>
        <dbReference type="ARBA" id="ARBA00004141"/>
    </source>
</evidence>
<feature type="transmembrane region" description="Helical" evidence="8">
    <location>
        <begin position="92"/>
        <end position="111"/>
    </location>
</feature>
<comment type="caution">
    <text evidence="10">The sequence shown here is derived from an EMBL/GenBank/DDBJ whole genome shotgun (WGS) entry which is preliminary data.</text>
</comment>
<evidence type="ECO:0000256" key="8">
    <source>
        <dbReference type="SAM" id="Phobius"/>
    </source>
</evidence>
<keyword evidence="11" id="KW-1185">Reference proteome</keyword>
<keyword evidence="5 8" id="KW-0472">Membrane</keyword>
<name>A0ABP0F0E5_CLALP</name>
<keyword evidence="6" id="KW-0675">Receptor</keyword>
<dbReference type="InterPro" id="IPR017981">
    <property type="entry name" value="GPCR_2-like_7TM"/>
</dbReference>
<dbReference type="Gene3D" id="1.20.1070.10">
    <property type="entry name" value="Rhodopsin 7-helix transmembrane proteins"/>
    <property type="match status" value="1"/>
</dbReference>
<dbReference type="PANTHER" id="PTHR23112:SF43">
    <property type="entry name" value="CYCLIC AMP RECEPTOR-LIKE PROTEIN A"/>
    <property type="match status" value="1"/>
</dbReference>
<comment type="subcellular location">
    <subcellularLocation>
        <location evidence="1">Membrane</location>
        <topology evidence="1">Multi-pass membrane protein</topology>
    </subcellularLocation>
</comment>
<feature type="transmembrane region" description="Helical" evidence="8">
    <location>
        <begin position="220"/>
        <end position="237"/>
    </location>
</feature>
<keyword evidence="3 8" id="KW-1133">Transmembrane helix</keyword>
<feature type="transmembrane region" description="Helical" evidence="8">
    <location>
        <begin position="249"/>
        <end position="272"/>
    </location>
</feature>
<evidence type="ECO:0000259" key="9">
    <source>
        <dbReference type="PROSITE" id="PS50261"/>
    </source>
</evidence>
<dbReference type="EMBL" id="CAWYQH010000002">
    <property type="protein sequence ID" value="CAK8673199.1"/>
    <property type="molecule type" value="Genomic_DNA"/>
</dbReference>
<evidence type="ECO:0000256" key="2">
    <source>
        <dbReference type="ARBA" id="ARBA00022692"/>
    </source>
</evidence>
<dbReference type="PRINTS" id="PR02000">
    <property type="entry name" value="GCR1PLANT"/>
</dbReference>
<dbReference type="PROSITE" id="PS50261">
    <property type="entry name" value="G_PROTEIN_RECEP_F2_4"/>
    <property type="match status" value="1"/>
</dbReference>
<keyword evidence="7" id="KW-0807">Transducer</keyword>
<keyword evidence="2 8" id="KW-0812">Transmembrane</keyword>
<feature type="domain" description="G-protein coupled receptors family 2 profile 2" evidence="9">
    <location>
        <begin position="20"/>
        <end position="274"/>
    </location>
</feature>
<evidence type="ECO:0000256" key="3">
    <source>
        <dbReference type="ARBA" id="ARBA00022989"/>
    </source>
</evidence>
<evidence type="ECO:0000256" key="5">
    <source>
        <dbReference type="ARBA" id="ARBA00023136"/>
    </source>
</evidence>
<dbReference type="Proteomes" id="UP001642483">
    <property type="component" value="Unassembled WGS sequence"/>
</dbReference>
<proteinExistence type="predicted"/>
<evidence type="ECO:0000256" key="4">
    <source>
        <dbReference type="ARBA" id="ARBA00023040"/>
    </source>
</evidence>
<dbReference type="InterPro" id="IPR022340">
    <property type="entry name" value="GPCR_GCR1_put"/>
</dbReference>
<feature type="transmembrane region" description="Helical" evidence="8">
    <location>
        <begin position="123"/>
        <end position="142"/>
    </location>
</feature>
<reference evidence="10 11" key="1">
    <citation type="submission" date="2024-02" db="EMBL/GenBank/DDBJ databases">
        <authorList>
            <person name="Daric V."/>
            <person name="Darras S."/>
        </authorList>
    </citation>
    <scope>NUCLEOTIDE SEQUENCE [LARGE SCALE GENOMIC DNA]</scope>
</reference>
<dbReference type="PANTHER" id="PTHR23112">
    <property type="entry name" value="G PROTEIN-COUPLED RECEPTOR 157-RELATED"/>
    <property type="match status" value="1"/>
</dbReference>
<evidence type="ECO:0000256" key="7">
    <source>
        <dbReference type="ARBA" id="ARBA00023224"/>
    </source>
</evidence>
<evidence type="ECO:0000256" key="6">
    <source>
        <dbReference type="ARBA" id="ARBA00023170"/>
    </source>
</evidence>
<feature type="transmembrane region" description="Helical" evidence="8">
    <location>
        <begin position="55"/>
        <end position="72"/>
    </location>
</feature>
<sequence>MNGSMQCTLFGGDNEKCNTIIALKRVTASLSLVGCVFMISTIWLFRKYNVLSQRLILFLSIAALFDSIGYLMGDMTPDGPTCDFEGWWLTYFDWTVLMWVSCITYNLYQNVMKHRRTDRLEKFYHFFSWVIPPLLFSLLPLIGDNYGPAGAWCWIKHESTAWRFAIWYVPLFVIIIALFGIYIYIIIYLRKQMTSWGGNYNPDDEFNNAVMEDDIKVLKAYPFVYLALSIFPLILRIHNAATDEGDDVFALWVLTVLTAPLQGAVNAIVFGLDPETRTKLTLEEIQLAWKSRSGGSAIKEYPTVSVDPSNTTVTNSYAINDDVDPAVIQRQISQDKISYSSLN</sequence>
<dbReference type="Pfam" id="PF05462">
    <property type="entry name" value="Dicty_CAR"/>
    <property type="match status" value="1"/>
</dbReference>
<dbReference type="SUPFAM" id="SSF81321">
    <property type="entry name" value="Family A G protein-coupled receptor-like"/>
    <property type="match status" value="1"/>
</dbReference>
<evidence type="ECO:0000313" key="11">
    <source>
        <dbReference type="Proteomes" id="UP001642483"/>
    </source>
</evidence>
<feature type="transmembrane region" description="Helical" evidence="8">
    <location>
        <begin position="20"/>
        <end position="43"/>
    </location>
</feature>
<protein>
    <recommendedName>
        <fullName evidence="9">G-protein coupled receptors family 2 profile 2 domain-containing protein</fullName>
    </recommendedName>
</protein>
<dbReference type="InterPro" id="IPR022343">
    <property type="entry name" value="GCR1-cAMP_receptor"/>
</dbReference>
<gene>
    <name evidence="10" type="ORF">CVLEPA_LOCUS3013</name>
</gene>
<keyword evidence="4" id="KW-0297">G-protein coupled receptor</keyword>
<feature type="transmembrane region" description="Helical" evidence="8">
    <location>
        <begin position="165"/>
        <end position="189"/>
    </location>
</feature>
<dbReference type="PRINTS" id="PR02001">
    <property type="entry name" value="GCR1CAMPR"/>
</dbReference>
<accession>A0ABP0F0E5</accession>
<organism evidence="10 11">
    <name type="scientific">Clavelina lepadiformis</name>
    <name type="common">Light-bulb sea squirt</name>
    <name type="synonym">Ascidia lepadiformis</name>
    <dbReference type="NCBI Taxonomy" id="159417"/>
    <lineage>
        <taxon>Eukaryota</taxon>
        <taxon>Metazoa</taxon>
        <taxon>Chordata</taxon>
        <taxon>Tunicata</taxon>
        <taxon>Ascidiacea</taxon>
        <taxon>Aplousobranchia</taxon>
        <taxon>Clavelinidae</taxon>
        <taxon>Clavelina</taxon>
    </lineage>
</organism>
<evidence type="ECO:0000313" key="10">
    <source>
        <dbReference type="EMBL" id="CAK8673199.1"/>
    </source>
</evidence>